<reference evidence="2" key="2">
    <citation type="journal article" date="2022" name="Hortic Res">
        <title>The genome of Dioscorea zingiberensis sheds light on the biosynthesis, origin and evolution of the medicinally important diosgenin saponins.</title>
        <authorList>
            <person name="Li Y."/>
            <person name="Tan C."/>
            <person name="Li Z."/>
            <person name="Guo J."/>
            <person name="Li S."/>
            <person name="Chen X."/>
            <person name="Wang C."/>
            <person name="Dai X."/>
            <person name="Yang H."/>
            <person name="Song W."/>
            <person name="Hou L."/>
            <person name="Xu J."/>
            <person name="Tong Z."/>
            <person name="Xu A."/>
            <person name="Yuan X."/>
            <person name="Wang W."/>
            <person name="Yang Q."/>
            <person name="Chen L."/>
            <person name="Sun Z."/>
            <person name="Wang K."/>
            <person name="Pan B."/>
            <person name="Chen J."/>
            <person name="Bao Y."/>
            <person name="Liu F."/>
            <person name="Qi X."/>
            <person name="Gang D.R."/>
            <person name="Wen J."/>
            <person name="Li J."/>
        </authorList>
    </citation>
    <scope>NUCLEOTIDE SEQUENCE</scope>
    <source>
        <strain evidence="2">Dzin_1.0</strain>
    </source>
</reference>
<comment type="caution">
    <text evidence="2">The sequence shown here is derived from an EMBL/GenBank/DDBJ whole genome shotgun (WGS) entry which is preliminary data.</text>
</comment>
<feature type="compositionally biased region" description="Basic residues" evidence="1">
    <location>
        <begin position="73"/>
        <end position="89"/>
    </location>
</feature>
<feature type="compositionally biased region" description="Low complexity" evidence="1">
    <location>
        <begin position="60"/>
        <end position="71"/>
    </location>
</feature>
<dbReference type="Proteomes" id="UP001085076">
    <property type="component" value="Miscellaneous, Linkage group lg07"/>
</dbReference>
<evidence type="ECO:0000313" key="3">
    <source>
        <dbReference type="Proteomes" id="UP001085076"/>
    </source>
</evidence>
<protein>
    <submittedName>
        <fullName evidence="2">Uncharacterized protein</fullName>
    </submittedName>
</protein>
<evidence type="ECO:0000256" key="1">
    <source>
        <dbReference type="SAM" id="MobiDB-lite"/>
    </source>
</evidence>
<reference evidence="2" key="1">
    <citation type="submission" date="2021-03" db="EMBL/GenBank/DDBJ databases">
        <authorList>
            <person name="Li Z."/>
            <person name="Yang C."/>
        </authorList>
    </citation>
    <scope>NUCLEOTIDE SEQUENCE</scope>
    <source>
        <strain evidence="2">Dzin_1.0</strain>
        <tissue evidence="2">Leaf</tissue>
    </source>
</reference>
<accession>A0A9D5H939</accession>
<name>A0A9D5H939_9LILI</name>
<dbReference type="OrthoDB" id="763372at2759"/>
<proteinExistence type="predicted"/>
<sequence>MERDEKRKKFHDALLKIYLPSSSPPPKPEPEQQIQSKEKESLVLEADLEGGSVDDVERVSSPSSDRTSDSGSGKRKSRAQRKRIRKRKLKEAESSASRRKIIGPLLPFDSQVSGDQEMPSSKDNKS</sequence>
<feature type="region of interest" description="Disordered" evidence="1">
    <location>
        <begin position="16"/>
        <end position="126"/>
    </location>
</feature>
<organism evidence="2 3">
    <name type="scientific">Dioscorea zingiberensis</name>
    <dbReference type="NCBI Taxonomy" id="325984"/>
    <lineage>
        <taxon>Eukaryota</taxon>
        <taxon>Viridiplantae</taxon>
        <taxon>Streptophyta</taxon>
        <taxon>Embryophyta</taxon>
        <taxon>Tracheophyta</taxon>
        <taxon>Spermatophyta</taxon>
        <taxon>Magnoliopsida</taxon>
        <taxon>Liliopsida</taxon>
        <taxon>Dioscoreales</taxon>
        <taxon>Dioscoreaceae</taxon>
        <taxon>Dioscorea</taxon>
    </lineage>
</organism>
<dbReference type="AlphaFoldDB" id="A0A9D5H939"/>
<dbReference type="EMBL" id="JAGGNH010000007">
    <property type="protein sequence ID" value="KAJ0967695.1"/>
    <property type="molecule type" value="Genomic_DNA"/>
</dbReference>
<feature type="compositionally biased region" description="Polar residues" evidence="1">
    <location>
        <begin position="110"/>
        <end position="119"/>
    </location>
</feature>
<evidence type="ECO:0000313" key="2">
    <source>
        <dbReference type="EMBL" id="KAJ0967695.1"/>
    </source>
</evidence>
<gene>
    <name evidence="2" type="ORF">J5N97_024612</name>
</gene>
<keyword evidence="3" id="KW-1185">Reference proteome</keyword>